<dbReference type="AlphaFoldDB" id="A0A1I7XKE1"/>
<protein>
    <submittedName>
        <fullName evidence="2">Apple domain-containing protein</fullName>
    </submittedName>
</protein>
<organism evidence="1 2">
    <name type="scientific">Heterorhabditis bacteriophora</name>
    <name type="common">Entomopathogenic nematode worm</name>
    <dbReference type="NCBI Taxonomy" id="37862"/>
    <lineage>
        <taxon>Eukaryota</taxon>
        <taxon>Metazoa</taxon>
        <taxon>Ecdysozoa</taxon>
        <taxon>Nematoda</taxon>
        <taxon>Chromadorea</taxon>
        <taxon>Rhabditida</taxon>
        <taxon>Rhabditina</taxon>
        <taxon>Rhabditomorpha</taxon>
        <taxon>Strongyloidea</taxon>
        <taxon>Heterorhabditidae</taxon>
        <taxon>Heterorhabditis</taxon>
    </lineage>
</organism>
<proteinExistence type="predicted"/>
<reference evidence="2" key="1">
    <citation type="submission" date="2016-11" db="UniProtKB">
        <authorList>
            <consortium name="WormBaseParasite"/>
        </authorList>
    </citation>
    <scope>IDENTIFICATION</scope>
</reference>
<evidence type="ECO:0000313" key="1">
    <source>
        <dbReference type="Proteomes" id="UP000095283"/>
    </source>
</evidence>
<sequence>MNSHVTTKILITQLIRSRTLIGPCLLDDVTEFAHCKCSSLCNPVEITDSFLEAAKCRKDDIVS</sequence>
<evidence type="ECO:0000313" key="2">
    <source>
        <dbReference type="WBParaSite" id="Hba_18176"/>
    </source>
</evidence>
<keyword evidence="1" id="KW-1185">Reference proteome</keyword>
<dbReference type="WBParaSite" id="Hba_18176">
    <property type="protein sequence ID" value="Hba_18176"/>
    <property type="gene ID" value="Hba_18176"/>
</dbReference>
<accession>A0A1I7XKE1</accession>
<name>A0A1I7XKE1_HETBA</name>
<dbReference type="Proteomes" id="UP000095283">
    <property type="component" value="Unplaced"/>
</dbReference>